<dbReference type="SMART" id="SM01017">
    <property type="entry name" value="Arrestin_C"/>
    <property type="match status" value="1"/>
</dbReference>
<dbReference type="SUPFAM" id="SSF81296">
    <property type="entry name" value="E set domains"/>
    <property type="match status" value="2"/>
</dbReference>
<evidence type="ECO:0000313" key="4">
    <source>
        <dbReference type="EMBL" id="MED6244706.1"/>
    </source>
</evidence>
<evidence type="ECO:0000313" key="5">
    <source>
        <dbReference type="Proteomes" id="UP001345963"/>
    </source>
</evidence>
<dbReference type="PANTHER" id="PTHR11188">
    <property type="entry name" value="ARRESTIN DOMAIN CONTAINING PROTEIN"/>
    <property type="match status" value="1"/>
</dbReference>
<evidence type="ECO:0000256" key="1">
    <source>
        <dbReference type="ARBA" id="ARBA00005298"/>
    </source>
</evidence>
<dbReference type="Pfam" id="PF02752">
    <property type="entry name" value="Arrestin_C"/>
    <property type="match status" value="1"/>
</dbReference>
<proteinExistence type="inferred from homology"/>
<dbReference type="Gene3D" id="2.60.40.640">
    <property type="match status" value="2"/>
</dbReference>
<dbReference type="InterPro" id="IPR011021">
    <property type="entry name" value="Arrestin-like_N"/>
</dbReference>
<feature type="region of interest" description="Disordered" evidence="2">
    <location>
        <begin position="304"/>
        <end position="363"/>
    </location>
</feature>
<keyword evidence="5" id="KW-1185">Reference proteome</keyword>
<organism evidence="4 5">
    <name type="scientific">Ataeniobius toweri</name>
    <dbReference type="NCBI Taxonomy" id="208326"/>
    <lineage>
        <taxon>Eukaryota</taxon>
        <taxon>Metazoa</taxon>
        <taxon>Chordata</taxon>
        <taxon>Craniata</taxon>
        <taxon>Vertebrata</taxon>
        <taxon>Euteleostomi</taxon>
        <taxon>Actinopterygii</taxon>
        <taxon>Neopterygii</taxon>
        <taxon>Teleostei</taxon>
        <taxon>Neoteleostei</taxon>
        <taxon>Acanthomorphata</taxon>
        <taxon>Ovalentaria</taxon>
        <taxon>Atherinomorphae</taxon>
        <taxon>Cyprinodontiformes</taxon>
        <taxon>Goodeidae</taxon>
        <taxon>Ataeniobius</taxon>
    </lineage>
</organism>
<dbReference type="InterPro" id="IPR011022">
    <property type="entry name" value="Arrestin_C-like"/>
</dbReference>
<dbReference type="InterPro" id="IPR014756">
    <property type="entry name" value="Ig_E-set"/>
</dbReference>
<name>A0ABU7B2M4_9TELE</name>
<dbReference type="Pfam" id="PF00339">
    <property type="entry name" value="Arrestin_N"/>
    <property type="match status" value="1"/>
</dbReference>
<sequence length="363" mass="41034">MLPTLLKMTIRNLQIEYDAINSQNTFTNGDTINGRIILEVSKETNVQSLLFIAKGKARVCWSEHYGDNQTHVYWSDEKYYSVKHHMIRESRQDDNEVIGKGRHVFPFSFQIPDRKMPSSFHSSVGRIVHKLKVELKQSMKLTKKAKTHFMFVSKADMDTPGLMVPQHESKDKTLAFSSGNVSMDVYTKKMGYKLGETLYVTIKINNASSRTVKPKFELYEKKSFFAQGHRKVQTHTILKEKADAVEAHSGKATVTKMITIPRELPLSILNCSILKLEYRLKVYLDIKCATDPKVKLPIVILPEDSSREPDEGQPLPPGGVGFEAFGNPNPQSWGTTSQVMSPPPPYEASTMYPSFPSDSKTAL</sequence>
<feature type="compositionally biased region" description="Polar residues" evidence="2">
    <location>
        <begin position="328"/>
        <end position="340"/>
    </location>
</feature>
<dbReference type="InterPro" id="IPR050357">
    <property type="entry name" value="Arrestin_domain-protein"/>
</dbReference>
<dbReference type="EMBL" id="JAHUTI010039805">
    <property type="protein sequence ID" value="MED6244706.1"/>
    <property type="molecule type" value="Genomic_DNA"/>
</dbReference>
<evidence type="ECO:0000256" key="2">
    <source>
        <dbReference type="SAM" id="MobiDB-lite"/>
    </source>
</evidence>
<dbReference type="PANTHER" id="PTHR11188:SF135">
    <property type="entry name" value="ARRESTIN DOMAIN CONTAINING 3-LIKE-RELATED"/>
    <property type="match status" value="1"/>
</dbReference>
<comment type="caution">
    <text evidence="4">The sequence shown here is derived from an EMBL/GenBank/DDBJ whole genome shotgun (WGS) entry which is preliminary data.</text>
</comment>
<evidence type="ECO:0000259" key="3">
    <source>
        <dbReference type="SMART" id="SM01017"/>
    </source>
</evidence>
<dbReference type="Proteomes" id="UP001345963">
    <property type="component" value="Unassembled WGS sequence"/>
</dbReference>
<comment type="similarity">
    <text evidence="1">Belongs to the arrestin family.</text>
</comment>
<dbReference type="InterPro" id="IPR014752">
    <property type="entry name" value="Arrestin-like_C"/>
</dbReference>
<gene>
    <name evidence="4" type="ORF">ATANTOWER_021681</name>
</gene>
<feature type="domain" description="Arrestin C-terminal-like" evidence="3">
    <location>
        <begin position="177"/>
        <end position="305"/>
    </location>
</feature>
<reference evidence="4 5" key="1">
    <citation type="submission" date="2021-07" db="EMBL/GenBank/DDBJ databases">
        <authorList>
            <person name="Palmer J.M."/>
        </authorList>
    </citation>
    <scope>NUCLEOTIDE SEQUENCE [LARGE SCALE GENOMIC DNA]</scope>
    <source>
        <strain evidence="4 5">AT_MEX2019</strain>
        <tissue evidence="4">Muscle</tissue>
    </source>
</reference>
<accession>A0ABU7B2M4</accession>
<protein>
    <recommendedName>
        <fullName evidence="3">Arrestin C-terminal-like domain-containing protein</fullName>
    </recommendedName>
</protein>